<dbReference type="EMBL" id="UYYF01000154">
    <property type="protein sequence ID" value="VDM96660.1"/>
    <property type="molecule type" value="Genomic_DNA"/>
</dbReference>
<reference evidence="4" key="1">
    <citation type="submission" date="2017-02" db="UniProtKB">
        <authorList>
            <consortium name="WormBaseParasite"/>
        </authorList>
    </citation>
    <scope>IDENTIFICATION</scope>
</reference>
<keyword evidence="1" id="KW-1133">Transmembrane helix</keyword>
<dbReference type="Proteomes" id="UP000276776">
    <property type="component" value="Unassembled WGS sequence"/>
</dbReference>
<evidence type="ECO:0000256" key="1">
    <source>
        <dbReference type="SAM" id="Phobius"/>
    </source>
</evidence>
<proteinExistence type="predicted"/>
<reference evidence="2 3" key="2">
    <citation type="submission" date="2018-11" db="EMBL/GenBank/DDBJ databases">
        <authorList>
            <consortium name="Pathogen Informatics"/>
        </authorList>
    </citation>
    <scope>NUCLEOTIDE SEQUENCE [LARGE SCALE GENOMIC DNA]</scope>
</reference>
<feature type="transmembrane region" description="Helical" evidence="1">
    <location>
        <begin position="131"/>
        <end position="156"/>
    </location>
</feature>
<keyword evidence="1" id="KW-0472">Membrane</keyword>
<protein>
    <submittedName>
        <fullName evidence="2 4">Uncharacterized protein</fullName>
    </submittedName>
</protein>
<keyword evidence="1" id="KW-0812">Transmembrane</keyword>
<name>A0A0N5CMC2_THECL</name>
<dbReference type="WBParaSite" id="TCLT_0000129801-mRNA-1">
    <property type="protein sequence ID" value="TCLT_0000129801-mRNA-1"/>
    <property type="gene ID" value="TCLT_0000129801"/>
</dbReference>
<keyword evidence="3" id="KW-1185">Reference proteome</keyword>
<evidence type="ECO:0000313" key="3">
    <source>
        <dbReference type="Proteomes" id="UP000276776"/>
    </source>
</evidence>
<evidence type="ECO:0000313" key="2">
    <source>
        <dbReference type="EMBL" id="VDM96660.1"/>
    </source>
</evidence>
<dbReference type="AlphaFoldDB" id="A0A0N5CMC2"/>
<sequence length="239" mass="27466">MGSTSAYSNDYSKNPSPDYFKSSFCRVCRHNAANFSVNSAPPSYFFGVCAGCHRERSNSFDCTQSYSLPRLRITEENNKICLVPVEVPNKLKGRARNRKNSLILEPSSLYESLQDRKTTCNIRNWWPDHKWCVVLISVLSLLLIIFIATTIIFGILQYSNLDKTENCRRKLQKCANMVYNWLKCEQCEMKGYKHAGLELDLIDAVVNRLYDDNDLIPCLPDSSNSSDVENIQFYRCPLE</sequence>
<gene>
    <name evidence="2" type="ORF">TCLT_LOCUS1299</name>
</gene>
<accession>A0A0N5CMC2</accession>
<organism evidence="4">
    <name type="scientific">Thelazia callipaeda</name>
    <name type="common">Oriental eyeworm</name>
    <name type="synonym">Parasitic nematode</name>
    <dbReference type="NCBI Taxonomy" id="103827"/>
    <lineage>
        <taxon>Eukaryota</taxon>
        <taxon>Metazoa</taxon>
        <taxon>Ecdysozoa</taxon>
        <taxon>Nematoda</taxon>
        <taxon>Chromadorea</taxon>
        <taxon>Rhabditida</taxon>
        <taxon>Spirurina</taxon>
        <taxon>Spiruromorpha</taxon>
        <taxon>Thelazioidea</taxon>
        <taxon>Thelaziidae</taxon>
        <taxon>Thelazia</taxon>
    </lineage>
</organism>
<evidence type="ECO:0000313" key="4">
    <source>
        <dbReference type="WBParaSite" id="TCLT_0000129801-mRNA-1"/>
    </source>
</evidence>